<proteinExistence type="predicted"/>
<gene>
    <name evidence="1" type="ORF">L2E82_48562</name>
</gene>
<protein>
    <submittedName>
        <fullName evidence="1">Uncharacterized protein</fullName>
    </submittedName>
</protein>
<keyword evidence="2" id="KW-1185">Reference proteome</keyword>
<accession>A0ACB8Z2K7</accession>
<organism evidence="1 2">
    <name type="scientific">Cichorium intybus</name>
    <name type="common">Chicory</name>
    <dbReference type="NCBI Taxonomy" id="13427"/>
    <lineage>
        <taxon>Eukaryota</taxon>
        <taxon>Viridiplantae</taxon>
        <taxon>Streptophyta</taxon>
        <taxon>Embryophyta</taxon>
        <taxon>Tracheophyta</taxon>
        <taxon>Spermatophyta</taxon>
        <taxon>Magnoliopsida</taxon>
        <taxon>eudicotyledons</taxon>
        <taxon>Gunneridae</taxon>
        <taxon>Pentapetalae</taxon>
        <taxon>asterids</taxon>
        <taxon>campanulids</taxon>
        <taxon>Asterales</taxon>
        <taxon>Asteraceae</taxon>
        <taxon>Cichorioideae</taxon>
        <taxon>Cichorieae</taxon>
        <taxon>Cichoriinae</taxon>
        <taxon>Cichorium</taxon>
    </lineage>
</organism>
<evidence type="ECO:0000313" key="2">
    <source>
        <dbReference type="Proteomes" id="UP001055811"/>
    </source>
</evidence>
<name>A0ACB8Z2K7_CICIN</name>
<sequence length="277" mass="31180">MSGFRSSNQEVIDPNQLLKKDYRKEDSSARHVSTVVSVTKDDQTAHGAVQFTFRELASATKNFHVERFLGENDSGCIYKGCLENTGQVVSVQHLNGNHDQGIKEFLKEVVMRSVFHHANLVKLIGYCVDGDHRLVVHEFMPLGSLGYHLHGPLLFESDVYSFGLVFLELITGRKLIDYTRPPQEQSLFYWARPLLKDERKYRGMVDPLLRGRYPPKTLHQALGVVAKCIQEPIAERPDIGSVVAALSYLASQTYEPNAKKTSPSTWCCSKVYSGTDC</sequence>
<reference evidence="2" key="1">
    <citation type="journal article" date="2022" name="Mol. Ecol. Resour.">
        <title>The genomes of chicory, endive, great burdock and yacon provide insights into Asteraceae palaeo-polyploidization history and plant inulin production.</title>
        <authorList>
            <person name="Fan W."/>
            <person name="Wang S."/>
            <person name="Wang H."/>
            <person name="Wang A."/>
            <person name="Jiang F."/>
            <person name="Liu H."/>
            <person name="Zhao H."/>
            <person name="Xu D."/>
            <person name="Zhang Y."/>
        </authorList>
    </citation>
    <scope>NUCLEOTIDE SEQUENCE [LARGE SCALE GENOMIC DNA]</scope>
    <source>
        <strain evidence="2">cv. Punajuju</strain>
    </source>
</reference>
<evidence type="ECO:0000313" key="1">
    <source>
        <dbReference type="EMBL" id="KAI3690505.1"/>
    </source>
</evidence>
<comment type="caution">
    <text evidence="1">The sequence shown here is derived from an EMBL/GenBank/DDBJ whole genome shotgun (WGS) entry which is preliminary data.</text>
</comment>
<dbReference type="Proteomes" id="UP001055811">
    <property type="component" value="Linkage Group LG09"/>
</dbReference>
<dbReference type="EMBL" id="CM042017">
    <property type="protein sequence ID" value="KAI3690505.1"/>
    <property type="molecule type" value="Genomic_DNA"/>
</dbReference>
<reference evidence="1 2" key="2">
    <citation type="journal article" date="2022" name="Mol. Ecol. Resour.">
        <title>The genomes of chicory, endive, great burdock and yacon provide insights into Asteraceae paleo-polyploidization history and plant inulin production.</title>
        <authorList>
            <person name="Fan W."/>
            <person name="Wang S."/>
            <person name="Wang H."/>
            <person name="Wang A."/>
            <person name="Jiang F."/>
            <person name="Liu H."/>
            <person name="Zhao H."/>
            <person name="Xu D."/>
            <person name="Zhang Y."/>
        </authorList>
    </citation>
    <scope>NUCLEOTIDE SEQUENCE [LARGE SCALE GENOMIC DNA]</scope>
    <source>
        <strain evidence="2">cv. Punajuju</strain>
        <tissue evidence="1">Leaves</tissue>
    </source>
</reference>